<proteinExistence type="predicted"/>
<reference evidence="1" key="1">
    <citation type="submission" date="2023-05" db="EMBL/GenBank/DDBJ databases">
        <authorList>
            <consortium name="ELIXIR-Norway"/>
        </authorList>
    </citation>
    <scope>NUCLEOTIDE SEQUENCE</scope>
</reference>
<accession>A0AC59Y6Z1</accession>
<organism evidence="1 2">
    <name type="scientific">Rangifer tarandus platyrhynchus</name>
    <name type="common">Svalbard reindeer</name>
    <dbReference type="NCBI Taxonomy" id="3082113"/>
    <lineage>
        <taxon>Eukaryota</taxon>
        <taxon>Metazoa</taxon>
        <taxon>Chordata</taxon>
        <taxon>Craniata</taxon>
        <taxon>Vertebrata</taxon>
        <taxon>Euteleostomi</taxon>
        <taxon>Mammalia</taxon>
        <taxon>Eutheria</taxon>
        <taxon>Laurasiatheria</taxon>
        <taxon>Artiodactyla</taxon>
        <taxon>Ruminantia</taxon>
        <taxon>Pecora</taxon>
        <taxon>Cervidae</taxon>
        <taxon>Odocoileinae</taxon>
        <taxon>Rangifer</taxon>
    </lineage>
</organism>
<protein>
    <submittedName>
        <fullName evidence="1">Uncharacterized protein</fullName>
    </submittedName>
</protein>
<reference evidence="1" key="2">
    <citation type="submission" date="2025-03" db="EMBL/GenBank/DDBJ databases">
        <authorList>
            <consortium name="ELIXIR-Norway"/>
            <consortium name="Elixir Norway"/>
        </authorList>
    </citation>
    <scope>NUCLEOTIDE SEQUENCE</scope>
</reference>
<sequence>MSEGEDQLRYHVSGTHGHRDARGQMEEGTDSGGHGKNPVTEVTFMALLESGSNAVLTLNSVKAVIAILINIGARRVKHWEFITEKVIGGIGYAEG</sequence>
<gene>
    <name evidence="1" type="ORF">MRATA1EN22A_LOCUS2538</name>
</gene>
<evidence type="ECO:0000313" key="1">
    <source>
        <dbReference type="EMBL" id="CAM9439147.1"/>
    </source>
</evidence>
<evidence type="ECO:0000313" key="2">
    <source>
        <dbReference type="Proteomes" id="UP001162501"/>
    </source>
</evidence>
<name>A0AC59Y6Z1_RANTA</name>
<dbReference type="EMBL" id="OX596094">
    <property type="protein sequence ID" value="CAM9439147.1"/>
    <property type="molecule type" value="Genomic_DNA"/>
</dbReference>
<dbReference type="Proteomes" id="UP001162501">
    <property type="component" value="Chromosome 10"/>
</dbReference>